<evidence type="ECO:0000313" key="2">
    <source>
        <dbReference type="EMBL" id="KKO18998.1"/>
    </source>
</evidence>
<feature type="chain" id="PRO_5005644044" description="Tetratricopeptide repeat protein" evidence="1">
    <location>
        <begin position="28"/>
        <end position="263"/>
    </location>
</feature>
<proteinExistence type="predicted"/>
<feature type="signal peptide" evidence="1">
    <location>
        <begin position="1"/>
        <end position="27"/>
    </location>
</feature>
<reference evidence="2 3" key="1">
    <citation type="journal article" date="2013" name="BMC Microbiol.">
        <title>Identification of the type II cytochrome c maturation pathway in anammox bacteria by comparative genomics.</title>
        <authorList>
            <person name="Ferousi C."/>
            <person name="Speth D.R."/>
            <person name="Reimann J."/>
            <person name="Op den Camp H.J."/>
            <person name="Allen J.W."/>
            <person name="Keltjens J.T."/>
            <person name="Jetten M.S."/>
        </authorList>
    </citation>
    <scope>NUCLEOTIDE SEQUENCE [LARGE SCALE GENOMIC DNA]</scope>
    <source>
        <strain evidence="2">RU1</strain>
    </source>
</reference>
<accession>A0A0M2USF7</accession>
<dbReference type="SUPFAM" id="SSF48452">
    <property type="entry name" value="TPR-like"/>
    <property type="match status" value="1"/>
</dbReference>
<sequence>MNIRRNCILLVWFVAIVIFSVTTISNAEESPAHVAQEDLYEKAMVLKEDGKGDEAINMFNKFMDTNKDELKRTDAMLEQCMIMKGMKTPTWKTKAREAQQKVKILYRTNYMNPEYWLVYAKFAAIVNEERDVYGAFKKAFYYKPDYPEGYIVKGDLYSYLAKNTDPSESTASTAIGYEEAHVSKENSVRYQKGKEAKESYEIALRNSTLDNDKKASIHYKIGELEMNILLNKEEAIKNWKKTVELSRDSMYGKKSAELLSKNL</sequence>
<dbReference type="EMBL" id="LAQJ01000225">
    <property type="protein sequence ID" value="KKO18998.1"/>
    <property type="molecule type" value="Genomic_DNA"/>
</dbReference>
<dbReference type="AlphaFoldDB" id="A0A0M2USF7"/>
<evidence type="ECO:0000256" key="1">
    <source>
        <dbReference type="SAM" id="SignalP"/>
    </source>
</evidence>
<dbReference type="InterPro" id="IPR011990">
    <property type="entry name" value="TPR-like_helical_dom_sf"/>
</dbReference>
<keyword evidence="3" id="KW-1185">Reference proteome</keyword>
<dbReference type="Gene3D" id="1.25.40.10">
    <property type="entry name" value="Tetratricopeptide repeat domain"/>
    <property type="match status" value="1"/>
</dbReference>
<gene>
    <name evidence="2" type="ORF">BROFUL_02292</name>
</gene>
<keyword evidence="1" id="KW-0732">Signal</keyword>
<evidence type="ECO:0000313" key="3">
    <source>
        <dbReference type="Proteomes" id="UP000034954"/>
    </source>
</evidence>
<protein>
    <recommendedName>
        <fullName evidence="4">Tetratricopeptide repeat protein</fullName>
    </recommendedName>
</protein>
<evidence type="ECO:0008006" key="4">
    <source>
        <dbReference type="Google" id="ProtNLM"/>
    </source>
</evidence>
<organism evidence="2 3">
    <name type="scientific">Candidatus Brocadia fulgida</name>
    <dbReference type="NCBI Taxonomy" id="380242"/>
    <lineage>
        <taxon>Bacteria</taxon>
        <taxon>Pseudomonadati</taxon>
        <taxon>Planctomycetota</taxon>
        <taxon>Candidatus Brocadiia</taxon>
        <taxon>Candidatus Brocadiales</taxon>
        <taxon>Candidatus Brocadiaceae</taxon>
        <taxon>Candidatus Brocadia</taxon>
    </lineage>
</organism>
<dbReference type="Proteomes" id="UP000034954">
    <property type="component" value="Unassembled WGS sequence"/>
</dbReference>
<name>A0A0M2USF7_9BACT</name>
<comment type="caution">
    <text evidence="2">The sequence shown here is derived from an EMBL/GenBank/DDBJ whole genome shotgun (WGS) entry which is preliminary data.</text>
</comment>